<dbReference type="PANTHER" id="PTHR30160:SF1">
    <property type="entry name" value="LIPOPOLYSACCHARIDE 1,2-N-ACETYLGLUCOSAMINETRANSFERASE-RELATED"/>
    <property type="match status" value="1"/>
</dbReference>
<dbReference type="Gene3D" id="3.40.50.2000">
    <property type="entry name" value="Glycogen Phosphorylase B"/>
    <property type="match status" value="2"/>
</dbReference>
<evidence type="ECO:0000313" key="4">
    <source>
        <dbReference type="Proteomes" id="UP000808337"/>
    </source>
</evidence>
<name>A0A9D7SY55_9BACT</name>
<dbReference type="GO" id="GO:0005829">
    <property type="term" value="C:cytosol"/>
    <property type="evidence" value="ECO:0007669"/>
    <property type="project" value="TreeGrafter"/>
</dbReference>
<accession>A0A9D7SY55</accession>
<reference evidence="3 4" key="1">
    <citation type="submission" date="2020-10" db="EMBL/GenBank/DDBJ databases">
        <title>Connecting structure to function with the recovery of over 1000 high-quality activated sludge metagenome-assembled genomes encoding full-length rRNA genes using long-read sequencing.</title>
        <authorList>
            <person name="Singleton C.M."/>
            <person name="Petriglieri F."/>
            <person name="Kristensen J.M."/>
            <person name="Kirkegaard R.H."/>
            <person name="Michaelsen T.Y."/>
            <person name="Andersen M.H."/>
            <person name="Karst S.M."/>
            <person name="Dueholm M.S."/>
            <person name="Nielsen P.H."/>
            <person name="Albertsen M."/>
        </authorList>
    </citation>
    <scope>NUCLEOTIDE SEQUENCE [LARGE SCALE GENOMIC DNA]</scope>
    <source>
        <strain evidence="3">Ribe_18-Q3-R11-54_MAXAC.273</strain>
    </source>
</reference>
<dbReference type="EMBL" id="JADKGY010000029">
    <property type="protein sequence ID" value="MBK9984376.1"/>
    <property type="molecule type" value="Genomic_DNA"/>
</dbReference>
<evidence type="ECO:0000313" key="3">
    <source>
        <dbReference type="EMBL" id="MBK9984376.1"/>
    </source>
</evidence>
<sequence length="334" mass="38184">MLPLKILVIRFSSIGDIVLTTPVLRTIHNQSGAEIHYLTKPAFESIISKNPYVKKVITLTEDFEQMIRSLRQENYDHIIDLHHNIRTRRIKFALKKPFHSFQKLNFEKWLMVNFKINRLPERHIVDRYMNAIKFLGIQNDQQGLDFNIPPESAINTFEKFVFKPGTFVSIVIGATYNTKCLTSDQIVQLSELLNLPVILLGGKQEIPKAEEILNKSSSEHIKSACGIFDIFQSASILNQSAAIITHDTGLMHIAAALKKPQVVIWGNTIPAFGMYPYYGNENIKWISFEQKELNCRPCTKLGFDKCPKGHFKCILNHDLNEIAKAAMSLMDLKK</sequence>
<comment type="caution">
    <text evidence="3">The sequence shown here is derived from an EMBL/GenBank/DDBJ whole genome shotgun (WGS) entry which is preliminary data.</text>
</comment>
<dbReference type="Pfam" id="PF01075">
    <property type="entry name" value="Glyco_transf_9"/>
    <property type="match status" value="1"/>
</dbReference>
<dbReference type="InterPro" id="IPR002201">
    <property type="entry name" value="Glyco_trans_9"/>
</dbReference>
<dbReference type="PANTHER" id="PTHR30160">
    <property type="entry name" value="TETRAACYLDISACCHARIDE 4'-KINASE-RELATED"/>
    <property type="match status" value="1"/>
</dbReference>
<evidence type="ECO:0000256" key="2">
    <source>
        <dbReference type="ARBA" id="ARBA00022679"/>
    </source>
</evidence>
<dbReference type="Proteomes" id="UP000808337">
    <property type="component" value="Unassembled WGS sequence"/>
</dbReference>
<keyword evidence="2" id="KW-0808">Transferase</keyword>
<protein>
    <submittedName>
        <fullName evidence="3">Glycosyltransferase family 9 protein</fullName>
    </submittedName>
</protein>
<dbReference type="GO" id="GO:0008713">
    <property type="term" value="F:ADP-heptose-lipopolysaccharide heptosyltransferase activity"/>
    <property type="evidence" value="ECO:0007669"/>
    <property type="project" value="TreeGrafter"/>
</dbReference>
<dbReference type="InterPro" id="IPR051199">
    <property type="entry name" value="LPS_LOS_Heptosyltrfase"/>
</dbReference>
<dbReference type="GO" id="GO:0009244">
    <property type="term" value="P:lipopolysaccharide core region biosynthetic process"/>
    <property type="evidence" value="ECO:0007669"/>
    <property type="project" value="TreeGrafter"/>
</dbReference>
<gene>
    <name evidence="3" type="ORF">IPP15_18750</name>
</gene>
<proteinExistence type="predicted"/>
<dbReference type="AlphaFoldDB" id="A0A9D7SY55"/>
<evidence type="ECO:0000256" key="1">
    <source>
        <dbReference type="ARBA" id="ARBA00022676"/>
    </source>
</evidence>
<keyword evidence="1" id="KW-0328">Glycosyltransferase</keyword>
<dbReference type="CDD" id="cd03789">
    <property type="entry name" value="GT9_LPS_heptosyltransferase"/>
    <property type="match status" value="1"/>
</dbReference>
<organism evidence="3 4">
    <name type="scientific">Candidatus Opimibacter skivensis</name>
    <dbReference type="NCBI Taxonomy" id="2982028"/>
    <lineage>
        <taxon>Bacteria</taxon>
        <taxon>Pseudomonadati</taxon>
        <taxon>Bacteroidota</taxon>
        <taxon>Saprospiria</taxon>
        <taxon>Saprospirales</taxon>
        <taxon>Saprospiraceae</taxon>
        <taxon>Candidatus Opimibacter</taxon>
    </lineage>
</organism>
<dbReference type="SUPFAM" id="SSF53756">
    <property type="entry name" value="UDP-Glycosyltransferase/glycogen phosphorylase"/>
    <property type="match status" value="1"/>
</dbReference>